<dbReference type="SUPFAM" id="SSF52799">
    <property type="entry name" value="(Phosphotyrosine protein) phosphatases II"/>
    <property type="match status" value="1"/>
</dbReference>
<dbReference type="Pfam" id="PF00581">
    <property type="entry name" value="Rhodanese"/>
    <property type="match status" value="1"/>
</dbReference>
<dbReference type="GO" id="GO:0004725">
    <property type="term" value="F:protein tyrosine phosphatase activity"/>
    <property type="evidence" value="ECO:0007669"/>
    <property type="project" value="UniProtKB-EC"/>
</dbReference>
<dbReference type="InterPro" id="IPR016130">
    <property type="entry name" value="Tyr_Pase_AS"/>
</dbReference>
<dbReference type="InterPro" id="IPR003595">
    <property type="entry name" value="Tyr_Pase_cat"/>
</dbReference>
<dbReference type="InterPro" id="IPR036873">
    <property type="entry name" value="Rhodanese-like_dom_sf"/>
</dbReference>
<dbReference type="Gene3D" id="3.90.190.10">
    <property type="entry name" value="Protein tyrosine phosphatase superfamily"/>
    <property type="match status" value="1"/>
</dbReference>
<evidence type="ECO:0000313" key="7">
    <source>
        <dbReference type="EMBL" id="CDP34671.1"/>
    </source>
</evidence>
<dbReference type="AlphaFoldDB" id="A0A060T699"/>
<protein>
    <recommendedName>
        <fullName evidence="2">protein-tyrosine-phosphatase</fullName>
        <ecNumber evidence="2">3.1.3.48</ecNumber>
    </recommendedName>
</protein>
<reference evidence="7" key="1">
    <citation type="submission" date="2014-02" db="EMBL/GenBank/DDBJ databases">
        <authorList>
            <person name="Genoscope - CEA"/>
        </authorList>
    </citation>
    <scope>NUCLEOTIDE SEQUENCE</scope>
    <source>
        <strain evidence="7">LS3</strain>
    </source>
</reference>
<dbReference type="InterPro" id="IPR050348">
    <property type="entry name" value="Protein-Tyr_Phosphatase"/>
</dbReference>
<name>A0A060T699_BLAAD</name>
<feature type="compositionally biased region" description="Low complexity" evidence="3">
    <location>
        <begin position="150"/>
        <end position="167"/>
    </location>
</feature>
<feature type="domain" description="Rhodanese" evidence="6">
    <location>
        <begin position="174"/>
        <end position="298"/>
    </location>
</feature>
<dbReference type="InterPro" id="IPR029021">
    <property type="entry name" value="Prot-tyrosine_phosphatase-like"/>
</dbReference>
<dbReference type="PANTHER" id="PTHR19134:SF561">
    <property type="entry name" value="PROTEIN TYROSINE PHOSPHATASE 36E, ISOFORM A"/>
    <property type="match status" value="1"/>
</dbReference>
<sequence length="696" mass="76452">MYFDGPRKSRPPHLNLGSAAYDPSTPSSGPLPSSTQASTMQGMITTTFLAPPAHQSSGLTTPNSAKFASTFREAQGEDGTYAPVSATVPKSSSLPSTAIDCPPQSPAFPITAAQLYGLLSGSSAVENDQFRLPSPPQSLNSAKLTDSDSESMANTEATTSSSSTTNAGNFTDQQPPKILLLDTRPYAQYARRHISGALNMCIPSTLLKRATYGLNRAIECMSPWHRCQVDDISSYDYIIFYDGHGPRSFMDAGLNWSGLSGLYYTATKFANSSVVSGQLLYLVGGFLGFEKEYPDWTAQDSAATVANTSRSRGALPQLKTASNVLGGFSLPTESTKDGPLKAFASNIRTAMEVYDYTRDSVPLRLPDGIDSASVGPGGPKQHLFPQWLSRIISEANNSTTVARQFHDIEMAEKNRLQQVFSQQNRPGCDLHELAGVEQGTKNRYNNIWPFKHSRVLVRHTNATSPSCDYINANYIATSHSQHKYIATQGPLPTTYRDFWKVVWDEGVPVIIMLTPELEGGLLKCDPYWHDADFGQIKLRKVLEEVQTLSSGTGSQVRIRKFELSSSTESRSVVQIQYTDWPDLGSPASAEDILSLCEMKQTIVNLYKDQHNLVQEPNALVHCSAGCGRTGTFCAVDSLVDYFSHLYAKGLRPQSDVVYEVVHEMRRQRISMVQNLRQYALCYEAIILWCARNGVNA</sequence>
<feature type="domain" description="Tyrosine-protein phosphatase" evidence="4">
    <location>
        <begin position="441"/>
        <end position="688"/>
    </location>
</feature>
<organism evidence="7">
    <name type="scientific">Blastobotrys adeninivorans</name>
    <name type="common">Yeast</name>
    <name type="synonym">Arxula adeninivorans</name>
    <dbReference type="NCBI Taxonomy" id="409370"/>
    <lineage>
        <taxon>Eukaryota</taxon>
        <taxon>Fungi</taxon>
        <taxon>Dikarya</taxon>
        <taxon>Ascomycota</taxon>
        <taxon>Saccharomycotina</taxon>
        <taxon>Dipodascomycetes</taxon>
        <taxon>Dipodascales</taxon>
        <taxon>Trichomonascaceae</taxon>
        <taxon>Blastobotrys</taxon>
    </lineage>
</organism>
<dbReference type="InterPro" id="IPR000242">
    <property type="entry name" value="PTP_cat"/>
</dbReference>
<dbReference type="PROSITE" id="PS50056">
    <property type="entry name" value="TYR_PHOSPHATASE_2"/>
    <property type="match status" value="1"/>
</dbReference>
<dbReference type="SMART" id="SM00404">
    <property type="entry name" value="PTPc_motif"/>
    <property type="match status" value="1"/>
</dbReference>
<dbReference type="InterPro" id="IPR001763">
    <property type="entry name" value="Rhodanese-like_dom"/>
</dbReference>
<dbReference type="InterPro" id="IPR000387">
    <property type="entry name" value="Tyr_Pase_dom"/>
</dbReference>
<dbReference type="EC" id="3.1.3.48" evidence="2"/>
<evidence type="ECO:0000259" key="4">
    <source>
        <dbReference type="PROSITE" id="PS50055"/>
    </source>
</evidence>
<feature type="region of interest" description="Disordered" evidence="3">
    <location>
        <begin position="127"/>
        <end position="174"/>
    </location>
</feature>
<evidence type="ECO:0000256" key="3">
    <source>
        <dbReference type="SAM" id="MobiDB-lite"/>
    </source>
</evidence>
<accession>A0A060T699</accession>
<dbReference type="EMBL" id="HG937693">
    <property type="protein sequence ID" value="CDP34671.1"/>
    <property type="molecule type" value="Genomic_DNA"/>
</dbReference>
<dbReference type="PRINTS" id="PR00700">
    <property type="entry name" value="PRTYPHPHTASE"/>
</dbReference>
<evidence type="ECO:0000256" key="2">
    <source>
        <dbReference type="ARBA" id="ARBA00013064"/>
    </source>
</evidence>
<proteinExistence type="inferred from homology"/>
<dbReference type="SMART" id="SM00450">
    <property type="entry name" value="RHOD"/>
    <property type="match status" value="1"/>
</dbReference>
<feature type="compositionally biased region" description="Low complexity" evidence="3">
    <location>
        <begin position="23"/>
        <end position="35"/>
    </location>
</feature>
<dbReference type="PROSITE" id="PS50055">
    <property type="entry name" value="TYR_PHOSPHATASE_PTP"/>
    <property type="match status" value="1"/>
</dbReference>
<dbReference type="CDD" id="cd18533">
    <property type="entry name" value="PTP_fungal"/>
    <property type="match status" value="1"/>
</dbReference>
<feature type="domain" description="Tyrosine specific protein phosphatases" evidence="5">
    <location>
        <begin position="600"/>
        <end position="679"/>
    </location>
</feature>
<dbReference type="PROSITE" id="PS00383">
    <property type="entry name" value="TYR_PHOSPHATASE_1"/>
    <property type="match status" value="1"/>
</dbReference>
<dbReference type="SMART" id="SM00194">
    <property type="entry name" value="PTPc"/>
    <property type="match status" value="1"/>
</dbReference>
<comment type="similarity">
    <text evidence="1">Belongs to the protein-tyrosine phosphatase family. Non-receptor class subfamily.</text>
</comment>
<dbReference type="SUPFAM" id="SSF52821">
    <property type="entry name" value="Rhodanese/Cell cycle control phosphatase"/>
    <property type="match status" value="1"/>
</dbReference>
<dbReference type="Gene3D" id="3.40.250.10">
    <property type="entry name" value="Rhodanese-like domain"/>
    <property type="match status" value="1"/>
</dbReference>
<feature type="region of interest" description="Disordered" evidence="3">
    <location>
        <begin position="1"/>
        <end position="39"/>
    </location>
</feature>
<dbReference type="PhylomeDB" id="A0A060T699"/>
<dbReference type="Pfam" id="PF00102">
    <property type="entry name" value="Y_phosphatase"/>
    <property type="match status" value="1"/>
</dbReference>
<evidence type="ECO:0000259" key="6">
    <source>
        <dbReference type="PROSITE" id="PS50206"/>
    </source>
</evidence>
<dbReference type="PROSITE" id="PS50206">
    <property type="entry name" value="RHODANESE_3"/>
    <property type="match status" value="1"/>
</dbReference>
<reference evidence="7" key="2">
    <citation type="submission" date="2014-06" db="EMBL/GenBank/DDBJ databases">
        <title>The complete genome of Blastobotrys (Arxula) adeninivorans LS3 - a yeast of biotechnological interest.</title>
        <authorList>
            <person name="Kunze G."/>
            <person name="Gaillardin C."/>
            <person name="Czernicka M."/>
            <person name="Durrens P."/>
            <person name="Martin T."/>
            <person name="Boer E."/>
            <person name="Gabaldon T."/>
            <person name="Cruz J."/>
            <person name="Talla E."/>
            <person name="Marck C."/>
            <person name="Goffeau A."/>
            <person name="Barbe V."/>
            <person name="Baret P."/>
            <person name="Baronian K."/>
            <person name="Beier S."/>
            <person name="Bleykasten C."/>
            <person name="Bode R."/>
            <person name="Casaregola S."/>
            <person name="Despons L."/>
            <person name="Fairhead C."/>
            <person name="Giersberg M."/>
            <person name="Gierski P."/>
            <person name="Hahnel U."/>
            <person name="Hartmann A."/>
            <person name="Jankowska D."/>
            <person name="Jubin C."/>
            <person name="Jung P."/>
            <person name="Lafontaine I."/>
            <person name="Leh-Louis V."/>
            <person name="Lemaire M."/>
            <person name="Marcet-Houben M."/>
            <person name="Mascher M."/>
            <person name="Morel G."/>
            <person name="Richard G.-F."/>
            <person name="Riechen J."/>
            <person name="Sacerdot C."/>
            <person name="Sarkar A."/>
            <person name="Savel G."/>
            <person name="Schacherer J."/>
            <person name="Sherman D."/>
            <person name="Straub M.-L."/>
            <person name="Stein N."/>
            <person name="Thierry A."/>
            <person name="Trautwein-Schult A."/>
            <person name="Westhof E."/>
            <person name="Worch S."/>
            <person name="Dujon B."/>
            <person name="Souciet J.-L."/>
            <person name="Wincker P."/>
            <person name="Scholz U."/>
            <person name="Neuveglise N."/>
        </authorList>
    </citation>
    <scope>NUCLEOTIDE SEQUENCE</scope>
    <source>
        <strain evidence="7">LS3</strain>
    </source>
</reference>
<gene>
    <name evidence="7" type="ORF">GNLVRS02_ARAD1C17886g</name>
</gene>
<dbReference type="PANTHER" id="PTHR19134">
    <property type="entry name" value="RECEPTOR-TYPE TYROSINE-PROTEIN PHOSPHATASE"/>
    <property type="match status" value="1"/>
</dbReference>
<evidence type="ECO:0000256" key="1">
    <source>
        <dbReference type="ARBA" id="ARBA00009649"/>
    </source>
</evidence>
<evidence type="ECO:0000259" key="5">
    <source>
        <dbReference type="PROSITE" id="PS50056"/>
    </source>
</evidence>